<evidence type="ECO:0000313" key="1">
    <source>
        <dbReference type="Proteomes" id="UP000095283"/>
    </source>
</evidence>
<evidence type="ECO:0000313" key="2">
    <source>
        <dbReference type="WBParaSite" id="Hba_03318"/>
    </source>
</evidence>
<dbReference type="AlphaFoldDB" id="A0A1I7WEI0"/>
<protein>
    <submittedName>
        <fullName evidence="2">7TM_GPCR_Srx domain-containing protein</fullName>
    </submittedName>
</protein>
<organism evidence="1 2">
    <name type="scientific">Heterorhabditis bacteriophora</name>
    <name type="common">Entomopathogenic nematode worm</name>
    <dbReference type="NCBI Taxonomy" id="37862"/>
    <lineage>
        <taxon>Eukaryota</taxon>
        <taxon>Metazoa</taxon>
        <taxon>Ecdysozoa</taxon>
        <taxon>Nematoda</taxon>
        <taxon>Chromadorea</taxon>
        <taxon>Rhabditida</taxon>
        <taxon>Rhabditina</taxon>
        <taxon>Rhabditomorpha</taxon>
        <taxon>Strongyloidea</taxon>
        <taxon>Heterorhabditidae</taxon>
        <taxon>Heterorhabditis</taxon>
    </lineage>
</organism>
<keyword evidence="1" id="KW-1185">Reference proteome</keyword>
<name>A0A1I7WEI0_HETBA</name>
<reference evidence="2" key="1">
    <citation type="submission" date="2016-11" db="UniProtKB">
        <authorList>
            <consortium name="WormBaseParasite"/>
        </authorList>
    </citation>
    <scope>IDENTIFICATION</scope>
</reference>
<accession>A0A1I7WEI0</accession>
<dbReference type="WBParaSite" id="Hba_03318">
    <property type="protein sequence ID" value="Hba_03318"/>
    <property type="gene ID" value="Hba_03318"/>
</dbReference>
<dbReference type="Proteomes" id="UP000095283">
    <property type="component" value="Unplaced"/>
</dbReference>
<sequence>MLIFLKTAIFHRFKMSTLYSNMSTINSVQLLLLLIT</sequence>
<proteinExistence type="predicted"/>